<feature type="region of interest" description="Disordered" evidence="4">
    <location>
        <begin position="282"/>
        <end position="308"/>
    </location>
</feature>
<comment type="caution">
    <text evidence="5">The sequence shown here is derived from an EMBL/GenBank/DDBJ whole genome shotgun (WGS) entry which is preliminary data.</text>
</comment>
<dbReference type="PRINTS" id="PR00080">
    <property type="entry name" value="SDRFAMILY"/>
</dbReference>
<evidence type="ECO:0000256" key="1">
    <source>
        <dbReference type="ARBA" id="ARBA00006484"/>
    </source>
</evidence>
<accession>A0A318JDR7</accession>
<reference evidence="5 6" key="1">
    <citation type="submission" date="2018-05" db="EMBL/GenBank/DDBJ databases">
        <title>Comparative genomics of bacterial root endophytes of switchgrass collected from native prairies over two seasons.</title>
        <authorList>
            <person name="Tang Y."/>
        </authorList>
    </citation>
    <scope>NUCLEOTIDE SEQUENCE [LARGE SCALE GENOMIC DNA]</scope>
    <source>
        <strain evidence="5 6">NFIX32</strain>
    </source>
</reference>
<feature type="compositionally biased region" description="Basic and acidic residues" evidence="4">
    <location>
        <begin position="283"/>
        <end position="294"/>
    </location>
</feature>
<organism evidence="5 6">
    <name type="scientific">Burkholderia pyrrocinia</name>
    <name type="common">Pseudomonas pyrrocinia</name>
    <dbReference type="NCBI Taxonomy" id="60550"/>
    <lineage>
        <taxon>Bacteria</taxon>
        <taxon>Pseudomonadati</taxon>
        <taxon>Pseudomonadota</taxon>
        <taxon>Betaproteobacteria</taxon>
        <taxon>Burkholderiales</taxon>
        <taxon>Burkholderiaceae</taxon>
        <taxon>Burkholderia</taxon>
        <taxon>Burkholderia cepacia complex</taxon>
    </lineage>
</organism>
<dbReference type="GO" id="GO:0016491">
    <property type="term" value="F:oxidoreductase activity"/>
    <property type="evidence" value="ECO:0007669"/>
    <property type="project" value="UniProtKB-KW"/>
</dbReference>
<feature type="compositionally biased region" description="Low complexity" evidence="4">
    <location>
        <begin position="295"/>
        <end position="308"/>
    </location>
</feature>
<evidence type="ECO:0000256" key="3">
    <source>
        <dbReference type="RuleBase" id="RU000363"/>
    </source>
</evidence>
<dbReference type="SUPFAM" id="SSF51735">
    <property type="entry name" value="NAD(P)-binding Rossmann-fold domains"/>
    <property type="match status" value="1"/>
</dbReference>
<dbReference type="Proteomes" id="UP000247755">
    <property type="component" value="Unassembled WGS sequence"/>
</dbReference>
<proteinExistence type="inferred from homology"/>
<sequence>MNGFSGKVAAITGAGSGMGRSLAVELARRGCEVALADVGETGLAGTAAACAQHGVRVSTRRLDVADRDAVFAWADFVRAEHGKVNLIFNNAGVSLAASAETARIADLEWIVGINFWGVVHGTQAFLPHLRASGDGHVVNTSSLFGLVAMPTQSAYNATKFAVRGFTEALRMELELDGAPVSATCVHPGGVATNIVDAGRVDTSIHALTGQDEATHRRQANRLISATTADDAARQILAGVERNARRVLVGADARRLDRIARLLGAGYQWLMLRHVRRARARNLRPKEAPVGERAHAPAARPTTPTKDPA</sequence>
<comment type="similarity">
    <text evidence="1 3">Belongs to the short-chain dehydrogenases/reductases (SDR) family.</text>
</comment>
<dbReference type="InterPro" id="IPR036291">
    <property type="entry name" value="NAD(P)-bd_dom_sf"/>
</dbReference>
<dbReference type="Pfam" id="PF00106">
    <property type="entry name" value="adh_short"/>
    <property type="match status" value="1"/>
</dbReference>
<protein>
    <submittedName>
        <fullName evidence="5">Short-subunit dehydrogenase</fullName>
    </submittedName>
</protein>
<dbReference type="RefSeq" id="WP_072442099.1">
    <property type="nucleotide sequence ID" value="NZ_QJJY01000003.1"/>
</dbReference>
<dbReference type="EMBL" id="QJJY01000003">
    <property type="protein sequence ID" value="PXX38452.1"/>
    <property type="molecule type" value="Genomic_DNA"/>
</dbReference>
<dbReference type="PANTHER" id="PTHR43391:SF82">
    <property type="entry name" value="OXIDOREDUCTASE SADH-RELATED"/>
    <property type="match status" value="1"/>
</dbReference>
<gene>
    <name evidence="5" type="ORF">NA66_1003430</name>
</gene>
<evidence type="ECO:0000256" key="4">
    <source>
        <dbReference type="SAM" id="MobiDB-lite"/>
    </source>
</evidence>
<dbReference type="InterPro" id="IPR020904">
    <property type="entry name" value="Sc_DH/Rdtase_CS"/>
</dbReference>
<dbReference type="Gene3D" id="3.40.50.720">
    <property type="entry name" value="NAD(P)-binding Rossmann-like Domain"/>
    <property type="match status" value="1"/>
</dbReference>
<dbReference type="PRINTS" id="PR00081">
    <property type="entry name" value="GDHRDH"/>
</dbReference>
<name>A0A318JDR7_BURPY</name>
<evidence type="ECO:0000256" key="2">
    <source>
        <dbReference type="ARBA" id="ARBA00023002"/>
    </source>
</evidence>
<evidence type="ECO:0000313" key="5">
    <source>
        <dbReference type="EMBL" id="PXX38452.1"/>
    </source>
</evidence>
<dbReference type="PANTHER" id="PTHR43391">
    <property type="entry name" value="RETINOL DEHYDROGENASE-RELATED"/>
    <property type="match status" value="1"/>
</dbReference>
<keyword evidence="2" id="KW-0560">Oxidoreductase</keyword>
<dbReference type="PROSITE" id="PS00061">
    <property type="entry name" value="ADH_SHORT"/>
    <property type="match status" value="1"/>
</dbReference>
<dbReference type="AlphaFoldDB" id="A0A318JDR7"/>
<evidence type="ECO:0000313" key="6">
    <source>
        <dbReference type="Proteomes" id="UP000247755"/>
    </source>
</evidence>
<dbReference type="InterPro" id="IPR002347">
    <property type="entry name" value="SDR_fam"/>
</dbReference>